<evidence type="ECO:0000256" key="5">
    <source>
        <dbReference type="ARBA" id="ARBA00023004"/>
    </source>
</evidence>
<organism evidence="9 10">
    <name type="scientific">Yersinia pestis bv. Antiqua (strain Antiqua)</name>
    <dbReference type="NCBI Taxonomy" id="360102"/>
    <lineage>
        <taxon>Bacteria</taxon>
        <taxon>Pseudomonadati</taxon>
        <taxon>Pseudomonadota</taxon>
        <taxon>Gammaproteobacteria</taxon>
        <taxon>Enterobacterales</taxon>
        <taxon>Yersiniaceae</taxon>
        <taxon>Yersinia</taxon>
    </lineage>
</organism>
<keyword evidence="5 6" id="KW-0408">Iron</keyword>
<evidence type="ECO:0000313" key="9">
    <source>
        <dbReference type="EMBL" id="ABG12507.1"/>
    </source>
</evidence>
<dbReference type="SMR" id="A0A0E1NTD1"/>
<dbReference type="HOGENOM" id="CLU_128253_1_1_6"/>
<dbReference type="Pfam" id="PF00034">
    <property type="entry name" value="Cytochrom_C"/>
    <property type="match status" value="1"/>
</dbReference>
<feature type="signal peptide" evidence="7">
    <location>
        <begin position="1"/>
        <end position="21"/>
    </location>
</feature>
<dbReference type="PRINTS" id="PR00605">
    <property type="entry name" value="CYTCHROMECIC"/>
</dbReference>
<dbReference type="EMBL" id="CP000308">
    <property type="protein sequence ID" value="ABG12507.1"/>
    <property type="molecule type" value="Genomic_DNA"/>
</dbReference>
<evidence type="ECO:0000256" key="2">
    <source>
        <dbReference type="ARBA" id="ARBA00022617"/>
    </source>
</evidence>
<name>A0A0E1NTD1_YERPA</name>
<evidence type="ECO:0000256" key="4">
    <source>
        <dbReference type="ARBA" id="ARBA00022982"/>
    </source>
</evidence>
<keyword evidence="2 6" id="KW-0349">Heme</keyword>
<dbReference type="InterPro" id="IPR008168">
    <property type="entry name" value="Cyt_C_IC"/>
</dbReference>
<evidence type="ECO:0000259" key="8">
    <source>
        <dbReference type="PROSITE" id="PS51007"/>
    </source>
</evidence>
<proteinExistence type="predicted"/>
<evidence type="ECO:0000256" key="1">
    <source>
        <dbReference type="ARBA" id="ARBA00022448"/>
    </source>
</evidence>
<dbReference type="GeneID" id="57977498"/>
<feature type="chain" id="PRO_5009047122" evidence="7">
    <location>
        <begin position="22"/>
        <end position="105"/>
    </location>
</feature>
<dbReference type="PATRIC" id="fig|360102.15.peg.3560"/>
<dbReference type="InterPro" id="IPR036909">
    <property type="entry name" value="Cyt_c-like_dom_sf"/>
</dbReference>
<evidence type="ECO:0000256" key="7">
    <source>
        <dbReference type="SAM" id="SignalP"/>
    </source>
</evidence>
<dbReference type="GO" id="GO:0009055">
    <property type="term" value="F:electron transfer activity"/>
    <property type="evidence" value="ECO:0007669"/>
    <property type="project" value="InterPro"/>
</dbReference>
<evidence type="ECO:0000256" key="6">
    <source>
        <dbReference type="PROSITE-ProRule" id="PRU00433"/>
    </source>
</evidence>
<evidence type="ECO:0000256" key="3">
    <source>
        <dbReference type="ARBA" id="ARBA00022723"/>
    </source>
</evidence>
<dbReference type="PANTHER" id="PTHR33751">
    <property type="entry name" value="CBB3-TYPE CYTOCHROME C OXIDASE SUBUNIT FIXP"/>
    <property type="match status" value="1"/>
</dbReference>
<dbReference type="Proteomes" id="UP000001971">
    <property type="component" value="Chromosome"/>
</dbReference>
<dbReference type="Gene3D" id="1.10.760.10">
    <property type="entry name" value="Cytochrome c-like domain"/>
    <property type="match status" value="1"/>
</dbReference>
<dbReference type="GO" id="GO:0020037">
    <property type="term" value="F:heme binding"/>
    <property type="evidence" value="ECO:0007669"/>
    <property type="project" value="InterPro"/>
</dbReference>
<sequence precursor="true">MMKLVVSMAVLLSLCSFQVWAKNDIEAGRAKSSSCVACHGMNGKVSVPMYPNLAGQNALYLQQSLEAYKKGSRSGGQAEVMRAYVSGLSDEDFSDLAAYYASLKP</sequence>
<dbReference type="PANTHER" id="PTHR33751:SF9">
    <property type="entry name" value="CYTOCHROME C4"/>
    <property type="match status" value="1"/>
</dbReference>
<dbReference type="InterPro" id="IPR050597">
    <property type="entry name" value="Cytochrome_c_Oxidase_Subunit"/>
</dbReference>
<reference evidence="9 10" key="1">
    <citation type="journal article" date="2006" name="J. Bacteriol.">
        <title>Complete genome sequence of Yersinia pestis strains Antiqua and Nepal516: evidence of gene reduction in an emerging pathogen.</title>
        <authorList>
            <person name="Chain P.S."/>
            <person name="Hu P."/>
            <person name="Malfatti S.A."/>
            <person name="Radnedge L."/>
            <person name="Larimer F."/>
            <person name="Vergez L.M."/>
            <person name="Worsham P."/>
            <person name="Chu M.C."/>
            <person name="Andersen G.L."/>
        </authorList>
    </citation>
    <scope>NUCLEOTIDE SEQUENCE [LARGE SCALE GENOMIC DNA]</scope>
    <source>
        <strain evidence="9 10">Antiqua</strain>
    </source>
</reference>
<dbReference type="GO" id="GO:0005506">
    <property type="term" value="F:iron ion binding"/>
    <property type="evidence" value="ECO:0007669"/>
    <property type="project" value="InterPro"/>
</dbReference>
<dbReference type="InterPro" id="IPR009056">
    <property type="entry name" value="Cyt_c-like_dom"/>
</dbReference>
<feature type="domain" description="Cytochrome c" evidence="8">
    <location>
        <begin position="23"/>
        <end position="104"/>
    </location>
</feature>
<dbReference type="AlphaFoldDB" id="A0A0E1NTD1"/>
<keyword evidence="4" id="KW-0249">Electron transport</keyword>
<keyword evidence="7" id="KW-0732">Signal</keyword>
<dbReference type="RefSeq" id="WP_002212150.1">
    <property type="nucleotide sequence ID" value="NC_008150.1"/>
</dbReference>
<dbReference type="KEGG" id="ypa:YPA_0539"/>
<gene>
    <name evidence="9" type="ordered locus">YPA_0539</name>
</gene>
<evidence type="ECO:0000313" key="10">
    <source>
        <dbReference type="Proteomes" id="UP000001971"/>
    </source>
</evidence>
<accession>A0A0E1NTD1</accession>
<dbReference type="PROSITE" id="PS51007">
    <property type="entry name" value="CYTC"/>
    <property type="match status" value="1"/>
</dbReference>
<keyword evidence="1" id="KW-0813">Transport</keyword>
<dbReference type="SUPFAM" id="SSF46626">
    <property type="entry name" value="Cytochrome c"/>
    <property type="match status" value="1"/>
</dbReference>
<protein>
    <submittedName>
        <fullName evidence="9">Putative cytochrome</fullName>
    </submittedName>
</protein>
<keyword evidence="3 6" id="KW-0479">Metal-binding</keyword>